<evidence type="ECO:0000256" key="2">
    <source>
        <dbReference type="SAM" id="MobiDB-lite"/>
    </source>
</evidence>
<feature type="region of interest" description="Disordered" evidence="2">
    <location>
        <begin position="150"/>
        <end position="175"/>
    </location>
</feature>
<dbReference type="GeneID" id="108280520"/>
<accession>A0A9F7R749</accession>
<dbReference type="CTD" id="108280520"/>
<dbReference type="AlphaFoldDB" id="A0A9F7R749"/>
<reference evidence="4" key="2">
    <citation type="submission" date="2025-08" db="UniProtKB">
        <authorList>
            <consortium name="RefSeq"/>
        </authorList>
    </citation>
    <scope>IDENTIFICATION</scope>
    <source>
        <tissue evidence="4">Blood</tissue>
    </source>
</reference>
<keyword evidence="3" id="KW-1185">Reference proteome</keyword>
<proteinExistence type="predicted"/>
<evidence type="ECO:0000256" key="1">
    <source>
        <dbReference type="SAM" id="Coils"/>
    </source>
</evidence>
<keyword evidence="1" id="KW-0175">Coiled coil</keyword>
<evidence type="ECO:0000313" key="4">
    <source>
        <dbReference type="RefSeq" id="XP_053529688.1"/>
    </source>
</evidence>
<dbReference type="Proteomes" id="UP000221080">
    <property type="component" value="Chromosome 20"/>
</dbReference>
<dbReference type="PANTHER" id="PTHR22382:SF7">
    <property type="entry name" value="RIKEN CDNA 4921504E06 GENE"/>
    <property type="match status" value="1"/>
</dbReference>
<protein>
    <submittedName>
        <fullName evidence="4">Uncharacterized protein C10orf67 homolog, mitochondrial isoform X2</fullName>
    </submittedName>
</protein>
<name>A0A9F7R749_ICTPU</name>
<gene>
    <name evidence="4" type="primary">c20h10orf67</name>
</gene>
<evidence type="ECO:0000313" key="3">
    <source>
        <dbReference type="Proteomes" id="UP000221080"/>
    </source>
</evidence>
<dbReference type="PANTHER" id="PTHR22382">
    <property type="entry name" value="RIKEN CDNA 4921504E06 GENE"/>
    <property type="match status" value="1"/>
</dbReference>
<organism evidence="3 4">
    <name type="scientific">Ictalurus punctatus</name>
    <name type="common">Channel catfish</name>
    <name type="synonym">Silurus punctatus</name>
    <dbReference type="NCBI Taxonomy" id="7998"/>
    <lineage>
        <taxon>Eukaryota</taxon>
        <taxon>Metazoa</taxon>
        <taxon>Chordata</taxon>
        <taxon>Craniata</taxon>
        <taxon>Vertebrata</taxon>
        <taxon>Euteleostomi</taxon>
        <taxon>Actinopterygii</taxon>
        <taxon>Neopterygii</taxon>
        <taxon>Teleostei</taxon>
        <taxon>Ostariophysi</taxon>
        <taxon>Siluriformes</taxon>
        <taxon>Ictaluridae</taxon>
        <taxon>Ictalurus</taxon>
    </lineage>
</organism>
<reference evidence="3" key="1">
    <citation type="journal article" date="2016" name="Nat. Commun.">
        <title>The channel catfish genome sequence provides insights into the evolution of scale formation in teleosts.</title>
        <authorList>
            <person name="Liu Z."/>
            <person name="Liu S."/>
            <person name="Yao J."/>
            <person name="Bao L."/>
            <person name="Zhang J."/>
            <person name="Li Y."/>
            <person name="Jiang C."/>
            <person name="Sun L."/>
            <person name="Wang R."/>
            <person name="Zhang Y."/>
            <person name="Zhou T."/>
            <person name="Zeng Q."/>
            <person name="Fu Q."/>
            <person name="Gao S."/>
            <person name="Li N."/>
            <person name="Koren S."/>
            <person name="Jiang Y."/>
            <person name="Zimin A."/>
            <person name="Xu P."/>
            <person name="Phillippy A.M."/>
            <person name="Geng X."/>
            <person name="Song L."/>
            <person name="Sun F."/>
            <person name="Li C."/>
            <person name="Wang X."/>
            <person name="Chen A."/>
            <person name="Jin Y."/>
            <person name="Yuan Z."/>
            <person name="Yang Y."/>
            <person name="Tan S."/>
            <person name="Peatman E."/>
            <person name="Lu J."/>
            <person name="Qin Z."/>
            <person name="Dunham R."/>
            <person name="Li Z."/>
            <person name="Sonstegard T."/>
            <person name="Feng J."/>
            <person name="Danzmann R.G."/>
            <person name="Schroeder S."/>
            <person name="Scheffler B."/>
            <person name="Duke M.V."/>
            <person name="Ballard L."/>
            <person name="Kucuktas H."/>
            <person name="Kaltenboeck L."/>
            <person name="Liu H."/>
            <person name="Armbruster J."/>
            <person name="Xie Y."/>
            <person name="Kirby M.L."/>
            <person name="Tian Y."/>
            <person name="Flanagan M.E."/>
            <person name="Mu W."/>
            <person name="Waldbieser G.C."/>
        </authorList>
    </citation>
    <scope>NUCLEOTIDE SEQUENCE [LARGE SCALE GENOMIC DNA]</scope>
    <source>
        <strain evidence="3">SDA103</strain>
    </source>
</reference>
<feature type="coiled-coil region" evidence="1">
    <location>
        <begin position="17"/>
        <end position="96"/>
    </location>
</feature>
<sequence length="328" mass="38664">MRKTRMMEVEPRDTRRVQELLDEIQEKDFKIESLSDQLREYKEQLEVQAADDPEESWLKTENSRLEGDVDALHVKIEQIQQALMAKDQKLKDLASDISELTSTAEADKKAPRKMTIENEQLKVQLNVDKESERKEMTKQEMDKEIESIEHSRQNERLNAERKCKEEEGVKEAEQEKPGEMLFAQDVRLKAQAGTVPKKVKNLVKELEKLRNAEASHKELVDRLQKQMAERNRKWEKKFEVLGKRCFRHMAAEFWIVIWSESVHSFYAIKDEMFLRHSLQRKASLRYQMEVPVLCQACCGEKSWPQCGLLFHKHSAVIYRSRSSAENRM</sequence>
<dbReference type="RefSeq" id="XP_053529688.1">
    <property type="nucleotide sequence ID" value="XM_053673713.1"/>
</dbReference>
<dbReference type="InterPro" id="IPR040119">
    <property type="entry name" value="C10orf67-like"/>
</dbReference>